<sequence>LNRAISDFFKQEYQMLIGEQTSEKIKIEIGNALQENAPEKIVVSGKDTISGKSKTLEVSSNDILPSIRNVLNKLLVSIQEVLEESPSELVSDLSDRGIALSGGTSLLKNIDIFLTKSLEIPCYIVEDPLSCVVRGLSKHVDV</sequence>
<dbReference type="Pfam" id="PF06723">
    <property type="entry name" value="MreB_Mbl"/>
    <property type="match status" value="1"/>
</dbReference>
<dbReference type="AlphaFoldDB" id="A0A955L156"/>
<keyword evidence="4" id="KW-0067">ATP-binding</keyword>
<evidence type="ECO:0000256" key="4">
    <source>
        <dbReference type="ARBA" id="ARBA00022840"/>
    </source>
</evidence>
<gene>
    <name evidence="5" type="ORF">KC678_01095</name>
</gene>
<dbReference type="GO" id="GO:0005737">
    <property type="term" value="C:cytoplasm"/>
    <property type="evidence" value="ECO:0007669"/>
    <property type="project" value="UniProtKB-SubCell"/>
</dbReference>
<dbReference type="PANTHER" id="PTHR42749:SF1">
    <property type="entry name" value="CELL SHAPE-DETERMINING PROTEIN MREB"/>
    <property type="match status" value="1"/>
</dbReference>
<dbReference type="SUPFAM" id="SSF53067">
    <property type="entry name" value="Actin-like ATPase domain"/>
    <property type="match status" value="1"/>
</dbReference>
<dbReference type="Proteomes" id="UP000775877">
    <property type="component" value="Unassembled WGS sequence"/>
</dbReference>
<evidence type="ECO:0000313" key="6">
    <source>
        <dbReference type="Proteomes" id="UP000775877"/>
    </source>
</evidence>
<organism evidence="5 6">
    <name type="scientific">Candidatus Dojkabacteria bacterium</name>
    <dbReference type="NCBI Taxonomy" id="2099670"/>
    <lineage>
        <taxon>Bacteria</taxon>
        <taxon>Candidatus Dojkabacteria</taxon>
    </lineage>
</organism>
<protein>
    <submittedName>
        <fullName evidence="5">Rod shape-determining protein</fullName>
    </submittedName>
</protein>
<evidence type="ECO:0000313" key="5">
    <source>
        <dbReference type="EMBL" id="MCA9380838.1"/>
    </source>
</evidence>
<proteinExistence type="predicted"/>
<dbReference type="InterPro" id="IPR056546">
    <property type="entry name" value="MreB_MamK-like"/>
</dbReference>
<dbReference type="InterPro" id="IPR043129">
    <property type="entry name" value="ATPase_NBD"/>
</dbReference>
<accession>A0A955L156</accession>
<dbReference type="GO" id="GO:0005524">
    <property type="term" value="F:ATP binding"/>
    <property type="evidence" value="ECO:0007669"/>
    <property type="project" value="UniProtKB-KW"/>
</dbReference>
<keyword evidence="2" id="KW-0963">Cytoplasm</keyword>
<reference evidence="5" key="1">
    <citation type="submission" date="2020-04" db="EMBL/GenBank/DDBJ databases">
        <authorList>
            <person name="Zhang T."/>
        </authorList>
    </citation>
    <scope>NUCLEOTIDE SEQUENCE</scope>
    <source>
        <strain evidence="5">HKST-UBA13</strain>
    </source>
</reference>
<comment type="caution">
    <text evidence="5">The sequence shown here is derived from an EMBL/GenBank/DDBJ whole genome shotgun (WGS) entry which is preliminary data.</text>
</comment>
<dbReference type="Gene3D" id="3.30.420.40">
    <property type="match status" value="1"/>
</dbReference>
<dbReference type="PANTHER" id="PTHR42749">
    <property type="entry name" value="CELL SHAPE-DETERMINING PROTEIN MREB"/>
    <property type="match status" value="1"/>
</dbReference>
<evidence type="ECO:0000256" key="2">
    <source>
        <dbReference type="ARBA" id="ARBA00022490"/>
    </source>
</evidence>
<name>A0A955L156_9BACT</name>
<evidence type="ECO:0000256" key="3">
    <source>
        <dbReference type="ARBA" id="ARBA00022741"/>
    </source>
</evidence>
<feature type="non-terminal residue" evidence="5">
    <location>
        <position position="1"/>
    </location>
</feature>
<keyword evidence="3" id="KW-0547">Nucleotide-binding</keyword>
<evidence type="ECO:0000256" key="1">
    <source>
        <dbReference type="ARBA" id="ARBA00004496"/>
    </source>
</evidence>
<comment type="subcellular location">
    <subcellularLocation>
        <location evidence="1">Cytoplasm</location>
    </subcellularLocation>
</comment>
<reference evidence="5" key="2">
    <citation type="journal article" date="2021" name="Microbiome">
        <title>Successional dynamics and alternative stable states in a saline activated sludge microbial community over 9 years.</title>
        <authorList>
            <person name="Wang Y."/>
            <person name="Ye J."/>
            <person name="Ju F."/>
            <person name="Liu L."/>
            <person name="Boyd J.A."/>
            <person name="Deng Y."/>
            <person name="Parks D.H."/>
            <person name="Jiang X."/>
            <person name="Yin X."/>
            <person name="Woodcroft B.J."/>
            <person name="Tyson G.W."/>
            <person name="Hugenholtz P."/>
            <person name="Polz M.F."/>
            <person name="Zhang T."/>
        </authorList>
    </citation>
    <scope>NUCLEOTIDE SEQUENCE</scope>
    <source>
        <strain evidence="5">HKST-UBA13</strain>
    </source>
</reference>
<dbReference type="EMBL" id="JAGQLJ010000019">
    <property type="protein sequence ID" value="MCA9380838.1"/>
    <property type="molecule type" value="Genomic_DNA"/>
</dbReference>